<keyword evidence="3" id="KW-0949">S-adenosyl-L-methionine</keyword>
<dbReference type="OrthoDB" id="441812at2759"/>
<name>A0A9D4YVC2_CHLVU</name>
<gene>
    <name evidence="6" type="ORF">D9Q98_007283</name>
</gene>
<dbReference type="GO" id="GO:0016279">
    <property type="term" value="F:protein-lysine N-methyltransferase activity"/>
    <property type="evidence" value="ECO:0007669"/>
    <property type="project" value="TreeGrafter"/>
</dbReference>
<dbReference type="CDD" id="cd10527">
    <property type="entry name" value="SET_LSMT"/>
    <property type="match status" value="1"/>
</dbReference>
<keyword evidence="1" id="KW-0489">Methyltransferase</keyword>
<dbReference type="SUPFAM" id="SSF81822">
    <property type="entry name" value="RuBisCo LSMT C-terminal, substrate-binding domain"/>
    <property type="match status" value="1"/>
</dbReference>
<dbReference type="Gene3D" id="3.90.1420.10">
    <property type="entry name" value="Rubisco LSMT, substrate-binding domain"/>
    <property type="match status" value="1"/>
</dbReference>
<organism evidence="6 7">
    <name type="scientific">Chlorella vulgaris</name>
    <name type="common">Green alga</name>
    <dbReference type="NCBI Taxonomy" id="3077"/>
    <lineage>
        <taxon>Eukaryota</taxon>
        <taxon>Viridiplantae</taxon>
        <taxon>Chlorophyta</taxon>
        <taxon>core chlorophytes</taxon>
        <taxon>Trebouxiophyceae</taxon>
        <taxon>Chlorellales</taxon>
        <taxon>Chlorellaceae</taxon>
        <taxon>Chlorella clade</taxon>
        <taxon>Chlorella</taxon>
    </lineage>
</organism>
<evidence type="ECO:0000256" key="4">
    <source>
        <dbReference type="SAM" id="MobiDB-lite"/>
    </source>
</evidence>
<evidence type="ECO:0000256" key="1">
    <source>
        <dbReference type="ARBA" id="ARBA00022603"/>
    </source>
</evidence>
<evidence type="ECO:0000313" key="7">
    <source>
        <dbReference type="Proteomes" id="UP001055712"/>
    </source>
</evidence>
<evidence type="ECO:0000259" key="5">
    <source>
        <dbReference type="Pfam" id="PF09273"/>
    </source>
</evidence>
<feature type="compositionally biased region" description="Acidic residues" evidence="4">
    <location>
        <begin position="220"/>
        <end position="250"/>
    </location>
</feature>
<reference evidence="6" key="2">
    <citation type="submission" date="2020-11" db="EMBL/GenBank/DDBJ databases">
        <authorList>
            <person name="Cecchin M."/>
            <person name="Marcolungo L."/>
            <person name="Rossato M."/>
            <person name="Girolomoni L."/>
            <person name="Cosentino E."/>
            <person name="Cuine S."/>
            <person name="Li-Beisson Y."/>
            <person name="Delledonne M."/>
            <person name="Ballottari M."/>
        </authorList>
    </citation>
    <scope>NUCLEOTIDE SEQUENCE</scope>
    <source>
        <strain evidence="6">211/11P</strain>
        <tissue evidence="6">Whole cell</tissue>
    </source>
</reference>
<protein>
    <recommendedName>
        <fullName evidence="5">Rubisco LSMT substrate-binding domain-containing protein</fullName>
    </recommendedName>
</protein>
<feature type="compositionally biased region" description="Low complexity" evidence="4">
    <location>
        <begin position="612"/>
        <end position="622"/>
    </location>
</feature>
<dbReference type="PANTHER" id="PTHR13271">
    <property type="entry name" value="UNCHARACTERIZED PUTATIVE METHYLTRANSFERASE"/>
    <property type="match status" value="1"/>
</dbReference>
<dbReference type="InterPro" id="IPR015353">
    <property type="entry name" value="Rubisco_LSMT_subst-bd"/>
</dbReference>
<comment type="caution">
    <text evidence="6">The sequence shown here is derived from an EMBL/GenBank/DDBJ whole genome shotgun (WGS) entry which is preliminary data.</text>
</comment>
<dbReference type="AlphaFoldDB" id="A0A9D4YVC2"/>
<dbReference type="EMBL" id="SIDB01000009">
    <property type="protein sequence ID" value="KAI3428457.1"/>
    <property type="molecule type" value="Genomic_DNA"/>
</dbReference>
<accession>A0A9D4YVC2</accession>
<keyword evidence="2" id="KW-0808">Transferase</keyword>
<proteinExistence type="predicted"/>
<dbReference type="InterPro" id="IPR036464">
    <property type="entry name" value="Rubisco_LSMT_subst-bd_sf"/>
</dbReference>
<evidence type="ECO:0000256" key="3">
    <source>
        <dbReference type="ARBA" id="ARBA00022691"/>
    </source>
</evidence>
<dbReference type="InterPro" id="IPR050600">
    <property type="entry name" value="SETD3_SETD6_MTase"/>
</dbReference>
<feature type="region of interest" description="Disordered" evidence="4">
    <location>
        <begin position="216"/>
        <end position="304"/>
    </location>
</feature>
<dbReference type="Pfam" id="PF09273">
    <property type="entry name" value="Rubis-subs-bind"/>
    <property type="match status" value="1"/>
</dbReference>
<dbReference type="Proteomes" id="UP001055712">
    <property type="component" value="Unassembled WGS sequence"/>
</dbReference>
<feature type="domain" description="Rubisco LSMT substrate-binding" evidence="5">
    <location>
        <begin position="502"/>
        <end position="595"/>
    </location>
</feature>
<dbReference type="PANTHER" id="PTHR13271:SF145">
    <property type="entry name" value="SET DOMAIN-CONTAINING PROTEIN"/>
    <property type="match status" value="1"/>
</dbReference>
<keyword evidence="7" id="KW-1185">Reference proteome</keyword>
<sequence>MPPQVLTAFQAWMDSVGIEHNRNAIRLVDAAAGCSGLALGVQAVRDVAEGERLCTIPKAACISIRTTELADVIEAEELGGGLGLVLTVMHERSLGSQSKWHGYFASLPPREYLPIFWDPKQLLLLRGTELEQVVANDSEAAREDFEEHVLPLLAKYPGRLRKKACTLSNFQIAAAFVASRAFGIDEWHGDAMVPLADIFNHKASVVELGAEYQVHGAQSDDGEGDLGSELEEGGSEEQAGPEEDNEEEEEQARPSSSHSSDSEGSARNVAQQTNRGAAAGGGNQQQHAGAQGGQAQGAGRNGSDGALPSVMGTAAAAIYGLTSANGLHLRLEMGIVDRDEETLEIVAGSAVPAGAEVHNTYGELGNAELVKKYGFALRQNPFTSVTLDKPKLLAAARAALGAARWRRRSRLLLRDTSVLDEDEEPFEALPNGHISPALFVALRVLCAPETEAAAWSSIEDALQLPSLTEAASCDELLEGTLQGQESELGAVQVWRVLGSDGQQLEAQTEAAVAAAGSSEQQQQLGYSACLNAEMCKLVQQAVQQRQEAYSDTLEHDLQQLQECQQGASGNPDAAGEQHVAESAALLLKITEKEVLRDLQNALERKLAALAAVAAQREPQQQGGKQGKRKAAAGKQPSGGTKRLVSKQKQ</sequence>
<feature type="region of interest" description="Disordered" evidence="4">
    <location>
        <begin position="612"/>
        <end position="649"/>
    </location>
</feature>
<feature type="compositionally biased region" description="Low complexity" evidence="4">
    <location>
        <begin position="255"/>
        <end position="277"/>
    </location>
</feature>
<evidence type="ECO:0000256" key="2">
    <source>
        <dbReference type="ARBA" id="ARBA00022679"/>
    </source>
</evidence>
<reference evidence="6" key="1">
    <citation type="journal article" date="2019" name="Plant J.">
        <title>Chlorella vulgaris genome assembly and annotation reveals the molecular basis for metabolic acclimation to high light conditions.</title>
        <authorList>
            <person name="Cecchin M."/>
            <person name="Marcolungo L."/>
            <person name="Rossato M."/>
            <person name="Girolomoni L."/>
            <person name="Cosentino E."/>
            <person name="Cuine S."/>
            <person name="Li-Beisson Y."/>
            <person name="Delledonne M."/>
            <person name="Ballottari M."/>
        </authorList>
    </citation>
    <scope>NUCLEOTIDE SEQUENCE</scope>
    <source>
        <strain evidence="6">211/11P</strain>
    </source>
</reference>
<feature type="compositionally biased region" description="Gly residues" evidence="4">
    <location>
        <begin position="290"/>
        <end position="302"/>
    </location>
</feature>
<dbReference type="SUPFAM" id="SSF82199">
    <property type="entry name" value="SET domain"/>
    <property type="match status" value="2"/>
</dbReference>
<evidence type="ECO:0000313" key="6">
    <source>
        <dbReference type="EMBL" id="KAI3428457.1"/>
    </source>
</evidence>
<dbReference type="InterPro" id="IPR046341">
    <property type="entry name" value="SET_dom_sf"/>
</dbReference>
<dbReference type="GO" id="GO:0032259">
    <property type="term" value="P:methylation"/>
    <property type="evidence" value="ECO:0007669"/>
    <property type="project" value="UniProtKB-KW"/>
</dbReference>
<dbReference type="Gene3D" id="3.90.1410.10">
    <property type="entry name" value="set domain protein methyltransferase, domain 1"/>
    <property type="match status" value="2"/>
</dbReference>